<dbReference type="GO" id="GO:0007608">
    <property type="term" value="P:sensory perception of smell"/>
    <property type="evidence" value="ECO:0007669"/>
    <property type="project" value="TreeGrafter"/>
</dbReference>
<dbReference type="Gene3D" id="1.10.238.20">
    <property type="entry name" value="Pheromone/general odorant binding protein domain"/>
    <property type="match status" value="2"/>
</dbReference>
<dbReference type="SMART" id="SM00708">
    <property type="entry name" value="PhBP"/>
    <property type="match status" value="2"/>
</dbReference>
<proteinExistence type="evidence at transcript level"/>
<dbReference type="CDD" id="cd23992">
    <property type="entry name" value="PBP_GOBP"/>
    <property type="match status" value="1"/>
</dbReference>
<organism evidence="6">
    <name type="scientific">Stomoxys calcitrans</name>
    <name type="common">Stable fly</name>
    <name type="synonym">Conops calcitrans</name>
    <dbReference type="NCBI Taxonomy" id="35570"/>
    <lineage>
        <taxon>Eukaryota</taxon>
        <taxon>Metazoa</taxon>
        <taxon>Ecdysozoa</taxon>
        <taxon>Arthropoda</taxon>
        <taxon>Hexapoda</taxon>
        <taxon>Insecta</taxon>
        <taxon>Pterygota</taxon>
        <taxon>Neoptera</taxon>
        <taxon>Endopterygota</taxon>
        <taxon>Diptera</taxon>
        <taxon>Brachycera</taxon>
        <taxon>Muscomorpha</taxon>
        <taxon>Muscoidea</taxon>
        <taxon>Muscidae</taxon>
        <taxon>Stomoxys</taxon>
    </lineage>
</organism>
<evidence type="ECO:0000256" key="5">
    <source>
        <dbReference type="SAM" id="SignalP"/>
    </source>
</evidence>
<dbReference type="EnsemblMetazoa" id="SCAU003175-RA">
    <property type="protein sequence ID" value="SCAU003175-PA"/>
    <property type="gene ID" value="SCAU003175"/>
</dbReference>
<dbReference type="EMBL" id="HM032719">
    <property type="protein sequence ID" value="ADG96059.1"/>
    <property type="molecule type" value="mRNA"/>
</dbReference>
<dbReference type="Pfam" id="PF01395">
    <property type="entry name" value="PBP_GOBP"/>
    <property type="match status" value="2"/>
</dbReference>
<evidence type="ECO:0000313" key="8">
    <source>
        <dbReference type="Proteomes" id="UP000095300"/>
    </source>
</evidence>
<dbReference type="AlphaFoldDB" id="D7R4H6"/>
<keyword evidence="4 5" id="KW-0732">Signal</keyword>
<evidence type="ECO:0000313" key="6">
    <source>
        <dbReference type="EMBL" id="ADG96059.1"/>
    </source>
</evidence>
<feature type="chain" id="PRO_5044729964" evidence="5">
    <location>
        <begin position="23"/>
        <end position="247"/>
    </location>
</feature>
<dbReference type="GO" id="GO:0005615">
    <property type="term" value="C:extracellular space"/>
    <property type="evidence" value="ECO:0007669"/>
    <property type="project" value="TreeGrafter"/>
</dbReference>
<dbReference type="InterPro" id="IPR036728">
    <property type="entry name" value="PBP_GOBP_sf"/>
</dbReference>
<protein>
    <submittedName>
        <fullName evidence="6">Putative odorant binding protein</fullName>
    </submittedName>
</protein>
<dbReference type="InterPro" id="IPR006170">
    <property type="entry name" value="PBP/GOBP"/>
</dbReference>
<reference evidence="6" key="1">
    <citation type="journal article" date="2010" name="Arch. Insect Biochem. Physiol.">
        <title>Analysis of expressed sequence tags from a significant livestock pest, the stable fly (Stomoxys calcitrans), identifies transcripts with a putative role in chemosensation and sex determination.</title>
        <authorList>
            <person name="Olafson P.U."/>
            <person name="Lohmeyer K.H."/>
            <person name="Dowd S.E."/>
        </authorList>
    </citation>
    <scope>NUCLEOTIDE SEQUENCE</scope>
</reference>
<dbReference type="VEuPathDB" id="VectorBase:SCAU003175"/>
<reference evidence="7" key="3">
    <citation type="submission" date="2021-01" db="UniProtKB">
        <authorList>
            <consortium name="EnsemblMetazoa"/>
        </authorList>
    </citation>
    <scope>IDENTIFICATION</scope>
    <source>
        <strain evidence="7">USDA</strain>
    </source>
</reference>
<gene>
    <name evidence="7" type="primary">106089555</name>
</gene>
<accession>D7R4H6</accession>
<accession>A0A1I8NYC9</accession>
<evidence type="ECO:0000256" key="1">
    <source>
        <dbReference type="ARBA" id="ARBA00004613"/>
    </source>
</evidence>
<dbReference type="SUPFAM" id="SSF47565">
    <property type="entry name" value="Insect pheromone/odorant-binding proteins"/>
    <property type="match status" value="2"/>
</dbReference>
<sequence>MKTCHLICITLAIILSKHFALAEIDQHEGYVIGQCLDRFGGPTLENAERLKRFKEWSITYEEIPCFTNCYLSKMFDFYNETEGFIEEKVIKQFGAPVYEVCKPKLTEGSNKCEIAYNGFHCMVSLENDPFVVIDGMENLNIDAKLAMKDCLHQFDRFEWQRFGEYPRFPVREPIPCYTRCFVEKLKLFNHRLQKWDVHGLNTKLSLPLESANSEACAAMSKSRNRNHCSWMYKEFTCFVMSSVPKGY</sequence>
<keyword evidence="3" id="KW-0964">Secreted</keyword>
<evidence type="ECO:0000256" key="2">
    <source>
        <dbReference type="ARBA" id="ARBA00008098"/>
    </source>
</evidence>
<evidence type="ECO:0000313" key="7">
    <source>
        <dbReference type="EnsemblMetazoa" id="SCAU003175-PA"/>
    </source>
</evidence>
<keyword evidence="8" id="KW-1185">Reference proteome</keyword>
<comment type="subcellular location">
    <subcellularLocation>
        <location evidence="1">Secreted</location>
    </subcellularLocation>
</comment>
<evidence type="ECO:0000256" key="3">
    <source>
        <dbReference type="ARBA" id="ARBA00022525"/>
    </source>
</evidence>
<dbReference type="PANTHER" id="PTHR11857:SF43">
    <property type="entry name" value="GEO07291P1-RELATED"/>
    <property type="match status" value="1"/>
</dbReference>
<feature type="signal peptide" evidence="5">
    <location>
        <begin position="1"/>
        <end position="22"/>
    </location>
</feature>
<dbReference type="PANTHER" id="PTHR11857">
    <property type="entry name" value="ODORANT BINDING PROTEIN-RELATED"/>
    <property type="match status" value="1"/>
</dbReference>
<dbReference type="OrthoDB" id="7929458at2759"/>
<dbReference type="GO" id="GO:0005549">
    <property type="term" value="F:odorant binding"/>
    <property type="evidence" value="ECO:0007669"/>
    <property type="project" value="InterPro"/>
</dbReference>
<reference evidence="8" key="2">
    <citation type="submission" date="2015-05" db="EMBL/GenBank/DDBJ databases">
        <authorList>
            <person name="Wilson R.K."/>
            <person name="Warren W.C."/>
            <person name="Olafson P."/>
        </authorList>
    </citation>
    <scope>NUCLEOTIDE SEQUENCE [LARGE SCALE GENOMIC DNA]</scope>
    <source>
        <strain evidence="8">USDA</strain>
    </source>
</reference>
<dbReference type="Proteomes" id="UP000095300">
    <property type="component" value="Unassembled WGS sequence"/>
</dbReference>
<comment type="similarity">
    <text evidence="2">Belongs to the PBP/GOBP family.</text>
</comment>
<dbReference type="KEGG" id="scac:106089555"/>
<evidence type="ECO:0000256" key="4">
    <source>
        <dbReference type="ARBA" id="ARBA00022729"/>
    </source>
</evidence>
<name>D7R4H6_STOCA</name>